<evidence type="ECO:0000313" key="2">
    <source>
        <dbReference type="Proteomes" id="UP000193427"/>
    </source>
</evidence>
<accession>A0A1W6LAX8</accession>
<dbReference type="STRING" id="946333.A4W93_16830"/>
<dbReference type="OrthoDB" id="5916568at2"/>
<gene>
    <name evidence="1" type="ORF">A4W93_16830</name>
</gene>
<name>A0A1W6LAX8_9BURK</name>
<evidence type="ECO:0000313" key="1">
    <source>
        <dbReference type="EMBL" id="ARN21429.1"/>
    </source>
</evidence>
<dbReference type="RefSeq" id="WP_085751715.1">
    <property type="nucleotide sequence ID" value="NZ_BSPR01000013.1"/>
</dbReference>
<protein>
    <submittedName>
        <fullName evidence="1">Uncharacterized protein</fullName>
    </submittedName>
</protein>
<reference evidence="1 2" key="1">
    <citation type="submission" date="2016-04" db="EMBL/GenBank/DDBJ databases">
        <title>Complete genome sequence of natural rubber-degrading, novel Gram-negative bacterium, Rhizobacter gummiphilus strain NS21.</title>
        <authorList>
            <person name="Tabata M."/>
            <person name="Kasai D."/>
            <person name="Fukuda M."/>
        </authorList>
    </citation>
    <scope>NUCLEOTIDE SEQUENCE [LARGE SCALE GENOMIC DNA]</scope>
    <source>
        <strain evidence="1 2">NS21</strain>
    </source>
</reference>
<keyword evidence="2" id="KW-1185">Reference proteome</keyword>
<dbReference type="AlphaFoldDB" id="A0A1W6LAX8"/>
<sequence>MILRTISLAAIGLCLMHGAAHALTDAEFQPANQTFRAAAAGDNGALDQAAATFAALQKAEPANPVPVAYGGALEAMRARTTMLPWRKVAHAEDGMAALDKALSMLTPAHDTERLNGTPPALLVKFTAANTFLAVPALMNRGSRGRKLLDEVQAHPAFATAPAGFRDAVARVAEKQAEQANRSAP</sequence>
<proteinExistence type="predicted"/>
<dbReference type="Proteomes" id="UP000193427">
    <property type="component" value="Chromosome"/>
</dbReference>
<dbReference type="EMBL" id="CP015118">
    <property type="protein sequence ID" value="ARN21429.1"/>
    <property type="molecule type" value="Genomic_DNA"/>
</dbReference>
<organism evidence="1 2">
    <name type="scientific">Piscinibacter gummiphilus</name>
    <dbReference type="NCBI Taxonomy" id="946333"/>
    <lineage>
        <taxon>Bacteria</taxon>
        <taxon>Pseudomonadati</taxon>
        <taxon>Pseudomonadota</taxon>
        <taxon>Betaproteobacteria</taxon>
        <taxon>Burkholderiales</taxon>
        <taxon>Sphaerotilaceae</taxon>
        <taxon>Piscinibacter</taxon>
    </lineage>
</organism>
<dbReference type="KEGG" id="rgu:A4W93_16830"/>